<evidence type="ECO:0000259" key="3">
    <source>
        <dbReference type="PROSITE" id="PS50156"/>
    </source>
</evidence>
<dbReference type="GO" id="GO:0005886">
    <property type="term" value="C:plasma membrane"/>
    <property type="evidence" value="ECO:0007669"/>
    <property type="project" value="TreeGrafter"/>
</dbReference>
<accession>A0A183DK04</accession>
<keyword evidence="2" id="KW-0472">Membrane</keyword>
<evidence type="ECO:0000256" key="2">
    <source>
        <dbReference type="SAM" id="Phobius"/>
    </source>
</evidence>
<protein>
    <submittedName>
        <fullName evidence="6">SSD domain-containing protein</fullName>
    </submittedName>
</protein>
<dbReference type="GO" id="GO:0006897">
    <property type="term" value="P:endocytosis"/>
    <property type="evidence" value="ECO:0007669"/>
    <property type="project" value="TreeGrafter"/>
</dbReference>
<evidence type="ECO:0000256" key="1">
    <source>
        <dbReference type="ARBA" id="ARBA00005585"/>
    </source>
</evidence>
<reference evidence="4 5" key="2">
    <citation type="submission" date="2018-11" db="EMBL/GenBank/DDBJ databases">
        <authorList>
            <consortium name="Pathogen Informatics"/>
        </authorList>
    </citation>
    <scope>NUCLEOTIDE SEQUENCE [LARGE SCALE GENOMIC DNA]</scope>
</reference>
<dbReference type="GO" id="GO:0018996">
    <property type="term" value="P:molting cycle, collagen and cuticulin-based cuticle"/>
    <property type="evidence" value="ECO:0007669"/>
    <property type="project" value="TreeGrafter"/>
</dbReference>
<feature type="domain" description="SSD" evidence="3">
    <location>
        <begin position="1"/>
        <end position="29"/>
    </location>
</feature>
<sequence>MSFFCLCTSLACLLDYIFTFTLFAPVLYITEKTEDGYIVAKKISKNEEDHKPCIESYARLICSSRGRAIALALLVVLYLSSAVGVWKMKSTFEPAKAFPSDSPLASSFNAVRQMLSNNLNLKKKNV</sequence>
<reference evidence="6" key="1">
    <citation type="submission" date="2016-06" db="UniProtKB">
        <authorList>
            <consortium name="WormBaseParasite"/>
        </authorList>
    </citation>
    <scope>IDENTIFICATION</scope>
</reference>
<feature type="transmembrane region" description="Helical" evidence="2">
    <location>
        <begin position="68"/>
        <end position="86"/>
    </location>
</feature>
<keyword evidence="2" id="KW-1133">Transmembrane helix</keyword>
<dbReference type="OrthoDB" id="6510177at2759"/>
<keyword evidence="5" id="KW-1185">Reference proteome</keyword>
<dbReference type="InterPro" id="IPR051697">
    <property type="entry name" value="Patched_domain-protein"/>
</dbReference>
<evidence type="ECO:0000313" key="5">
    <source>
        <dbReference type="Proteomes" id="UP000271098"/>
    </source>
</evidence>
<keyword evidence="2" id="KW-0812">Transmembrane</keyword>
<dbReference type="InterPro" id="IPR000731">
    <property type="entry name" value="SSD"/>
</dbReference>
<proteinExistence type="inferred from homology"/>
<dbReference type="PROSITE" id="PS50156">
    <property type="entry name" value="SSD"/>
    <property type="match status" value="1"/>
</dbReference>
<comment type="similarity">
    <text evidence="1">Belongs to the patched family.</text>
</comment>
<dbReference type="Proteomes" id="UP000271098">
    <property type="component" value="Unassembled WGS sequence"/>
</dbReference>
<dbReference type="GO" id="GO:0030659">
    <property type="term" value="C:cytoplasmic vesicle membrane"/>
    <property type="evidence" value="ECO:0007669"/>
    <property type="project" value="TreeGrafter"/>
</dbReference>
<organism evidence="6">
    <name type="scientific">Gongylonema pulchrum</name>
    <dbReference type="NCBI Taxonomy" id="637853"/>
    <lineage>
        <taxon>Eukaryota</taxon>
        <taxon>Metazoa</taxon>
        <taxon>Ecdysozoa</taxon>
        <taxon>Nematoda</taxon>
        <taxon>Chromadorea</taxon>
        <taxon>Rhabditida</taxon>
        <taxon>Spirurina</taxon>
        <taxon>Spiruromorpha</taxon>
        <taxon>Spiruroidea</taxon>
        <taxon>Gongylonematidae</taxon>
        <taxon>Gongylonema</taxon>
    </lineage>
</organism>
<gene>
    <name evidence="4" type="ORF">GPUH_LOCUS9044</name>
</gene>
<evidence type="ECO:0000313" key="6">
    <source>
        <dbReference type="WBParaSite" id="GPUH_0000905501-mRNA-1"/>
    </source>
</evidence>
<dbReference type="WBParaSite" id="GPUH_0000905501-mRNA-1">
    <property type="protein sequence ID" value="GPUH_0000905501-mRNA-1"/>
    <property type="gene ID" value="GPUH_0000905501"/>
</dbReference>
<dbReference type="PANTHER" id="PTHR10796:SF108">
    <property type="entry name" value="SSD DOMAIN-CONTAINING PROTEIN"/>
    <property type="match status" value="1"/>
</dbReference>
<evidence type="ECO:0000313" key="4">
    <source>
        <dbReference type="EMBL" id="VDK67575.1"/>
    </source>
</evidence>
<name>A0A183DK04_9BILA</name>
<dbReference type="EMBL" id="UYRT01028323">
    <property type="protein sequence ID" value="VDK67575.1"/>
    <property type="molecule type" value="Genomic_DNA"/>
</dbReference>
<dbReference type="AlphaFoldDB" id="A0A183DK04"/>
<dbReference type="PANTHER" id="PTHR10796">
    <property type="entry name" value="PATCHED-RELATED"/>
    <property type="match status" value="1"/>
</dbReference>